<evidence type="ECO:0000256" key="3">
    <source>
        <dbReference type="ARBA" id="ARBA00022448"/>
    </source>
</evidence>
<dbReference type="PROSITE" id="PS50928">
    <property type="entry name" value="ABC_TM1"/>
    <property type="match status" value="1"/>
</dbReference>
<evidence type="ECO:0000313" key="10">
    <source>
        <dbReference type="EMBL" id="MBU8546779.1"/>
    </source>
</evidence>
<keyword evidence="11" id="KW-1185">Reference proteome</keyword>
<proteinExistence type="inferred from homology"/>
<evidence type="ECO:0000256" key="2">
    <source>
        <dbReference type="ARBA" id="ARBA00007069"/>
    </source>
</evidence>
<dbReference type="PANTHER" id="PTHR42929">
    <property type="entry name" value="INNER MEMBRANE ABC TRANSPORTER PERMEASE PROTEIN YDCU-RELATED-RELATED"/>
    <property type="match status" value="1"/>
</dbReference>
<feature type="transmembrane region" description="Helical" evidence="8">
    <location>
        <begin position="145"/>
        <end position="167"/>
    </location>
</feature>
<feature type="transmembrane region" description="Helical" evidence="8">
    <location>
        <begin position="94"/>
        <end position="115"/>
    </location>
</feature>
<evidence type="ECO:0000256" key="8">
    <source>
        <dbReference type="RuleBase" id="RU363032"/>
    </source>
</evidence>
<evidence type="ECO:0000256" key="6">
    <source>
        <dbReference type="ARBA" id="ARBA00022989"/>
    </source>
</evidence>
<dbReference type="InterPro" id="IPR000515">
    <property type="entry name" value="MetI-like"/>
</dbReference>
<dbReference type="Pfam" id="PF00528">
    <property type="entry name" value="BPD_transp_1"/>
    <property type="match status" value="1"/>
</dbReference>
<evidence type="ECO:0000256" key="4">
    <source>
        <dbReference type="ARBA" id="ARBA00022475"/>
    </source>
</evidence>
<feature type="domain" description="ABC transmembrane type-1" evidence="9">
    <location>
        <begin position="59"/>
        <end position="267"/>
    </location>
</feature>
<name>A0ABS6HEE3_9PROT</name>
<comment type="caution">
    <text evidence="10">The sequence shown here is derived from an EMBL/GenBank/DDBJ whole genome shotgun (WGS) entry which is preliminary data.</text>
</comment>
<dbReference type="Proteomes" id="UP000689967">
    <property type="component" value="Unassembled WGS sequence"/>
</dbReference>
<feature type="transmembrane region" description="Helical" evidence="8">
    <location>
        <begin position="188"/>
        <end position="221"/>
    </location>
</feature>
<evidence type="ECO:0000259" key="9">
    <source>
        <dbReference type="PROSITE" id="PS50928"/>
    </source>
</evidence>
<comment type="similarity">
    <text evidence="2">Belongs to the binding-protein-dependent transport system permease family. CysTW subfamily.</text>
</comment>
<sequence>MIRRQDAGWWLLILPAFLLMTAFYVAPIAQVLAISFTEPTPGLGNYERLFTSDSVQRVIITTLRICLITTALSLLLGYVLSYRIALSSPSAQRWWILAVLVPLWISVLVRAFAWVTLLRRQGLVNETLMATGVITEPLALVWNEFGIIVGMVHYMVPYAVLPMLASMREIDPRLLAAARGLGASRFTIFGRIFLPLSLPGLLAAGLLVFIFSLGFYITPALLGGGRTLMVAEWIGLQILDLLRWGLGTMMATMLVVAILTTLAVFARVVDLRRIFGGGA</sequence>
<organism evidence="10 11">
    <name type="scientific">Falsiroseomonas oleicola</name>
    <dbReference type="NCBI Taxonomy" id="2801474"/>
    <lineage>
        <taxon>Bacteria</taxon>
        <taxon>Pseudomonadati</taxon>
        <taxon>Pseudomonadota</taxon>
        <taxon>Alphaproteobacteria</taxon>
        <taxon>Acetobacterales</taxon>
        <taxon>Roseomonadaceae</taxon>
        <taxon>Falsiroseomonas</taxon>
    </lineage>
</organism>
<keyword evidence="3 8" id="KW-0813">Transport</keyword>
<protein>
    <submittedName>
        <fullName evidence="10">ABC transporter permease</fullName>
    </submittedName>
</protein>
<evidence type="ECO:0000256" key="7">
    <source>
        <dbReference type="ARBA" id="ARBA00023136"/>
    </source>
</evidence>
<accession>A0ABS6HEE3</accession>
<keyword evidence="6 8" id="KW-1133">Transmembrane helix</keyword>
<dbReference type="CDD" id="cd06261">
    <property type="entry name" value="TM_PBP2"/>
    <property type="match status" value="1"/>
</dbReference>
<keyword evidence="4" id="KW-1003">Cell membrane</keyword>
<dbReference type="RefSeq" id="WP_216878795.1">
    <property type="nucleotide sequence ID" value="NZ_JAERQM010000009.1"/>
</dbReference>
<feature type="transmembrane region" description="Helical" evidence="8">
    <location>
        <begin position="241"/>
        <end position="265"/>
    </location>
</feature>
<comment type="subcellular location">
    <subcellularLocation>
        <location evidence="1 8">Cell membrane</location>
        <topology evidence="1 8">Multi-pass membrane protein</topology>
    </subcellularLocation>
</comment>
<reference evidence="10 11" key="1">
    <citation type="submission" date="2021-01" db="EMBL/GenBank/DDBJ databases">
        <title>Roseomonas sp. nov, a bacterium isolated from an oil production mixture in Yumen Oilfield.</title>
        <authorList>
            <person name="Wu D."/>
        </authorList>
    </citation>
    <scope>NUCLEOTIDE SEQUENCE [LARGE SCALE GENOMIC DNA]</scope>
    <source>
        <strain evidence="10 11">ROY-5-3</strain>
    </source>
</reference>
<dbReference type="EMBL" id="JAERQM010000009">
    <property type="protein sequence ID" value="MBU8546779.1"/>
    <property type="molecule type" value="Genomic_DNA"/>
</dbReference>
<feature type="transmembrane region" description="Helical" evidence="8">
    <location>
        <begin position="57"/>
        <end position="82"/>
    </location>
</feature>
<evidence type="ECO:0000256" key="1">
    <source>
        <dbReference type="ARBA" id="ARBA00004651"/>
    </source>
</evidence>
<keyword evidence="7 8" id="KW-0472">Membrane</keyword>
<gene>
    <name evidence="10" type="ORF">JJQ90_23875</name>
</gene>
<keyword evidence="5 8" id="KW-0812">Transmembrane</keyword>
<evidence type="ECO:0000313" key="11">
    <source>
        <dbReference type="Proteomes" id="UP000689967"/>
    </source>
</evidence>
<dbReference type="PANTHER" id="PTHR42929:SF5">
    <property type="entry name" value="ABC TRANSPORTER PERMEASE PROTEIN"/>
    <property type="match status" value="1"/>
</dbReference>
<evidence type="ECO:0000256" key="5">
    <source>
        <dbReference type="ARBA" id="ARBA00022692"/>
    </source>
</evidence>